<proteinExistence type="predicted"/>
<dbReference type="Pfam" id="PF00682">
    <property type="entry name" value="HMGL-like"/>
    <property type="match status" value="1"/>
</dbReference>
<evidence type="ECO:0000313" key="4">
    <source>
        <dbReference type="Proteomes" id="UP000035081"/>
    </source>
</evidence>
<dbReference type="InterPro" id="IPR000891">
    <property type="entry name" value="PYR_CT"/>
</dbReference>
<dbReference type="KEGG" id="msr:AU15_22085"/>
<dbReference type="Gene3D" id="3.20.20.70">
    <property type="entry name" value="Aldolase class I"/>
    <property type="match status" value="1"/>
</dbReference>
<evidence type="ECO:0000313" key="3">
    <source>
        <dbReference type="EMBL" id="AHI33483.1"/>
    </source>
</evidence>
<dbReference type="AlphaFoldDB" id="W5Z4U2"/>
<reference evidence="3 4" key="1">
    <citation type="journal article" date="2014" name="Genome Announc.">
        <title>Draft Genome Sequences of Marinobacter similis A3d10T and Marinobacter salarius R9SW1T.</title>
        <authorList>
            <person name="Ivanova E.P."/>
            <person name="Ng H.J."/>
            <person name="Webb H.K."/>
            <person name="Feng G."/>
            <person name="Oshima K."/>
            <person name="Hattori M."/>
            <person name="Ohkuma M."/>
            <person name="Sergeev A.F."/>
            <person name="Mikhailov V.V."/>
            <person name="Crawford R.J."/>
            <person name="Sawabe T."/>
        </authorList>
    </citation>
    <scope>NUCLEOTIDE SEQUENCE [LARGE SCALE GENOMIC DNA]</scope>
    <source>
        <strain evidence="4">A3d10 and R9SW1</strain>
    </source>
</reference>
<dbReference type="SUPFAM" id="SSF51569">
    <property type="entry name" value="Aldolase"/>
    <property type="match status" value="1"/>
</dbReference>
<dbReference type="EMBL" id="CP007152">
    <property type="protein sequence ID" value="AHI33483.1"/>
    <property type="molecule type" value="Genomic_DNA"/>
</dbReference>
<dbReference type="Proteomes" id="UP000035081">
    <property type="component" value="Chromosome"/>
</dbReference>
<accession>W5Z4U2</accession>
<dbReference type="HOGENOM" id="CLU_1842737_0_0_6"/>
<protein>
    <recommendedName>
        <fullName evidence="2">Pyruvate carboxyltransferase domain-containing protein</fullName>
    </recommendedName>
</protein>
<dbReference type="InterPro" id="IPR013785">
    <property type="entry name" value="Aldolase_TIM"/>
</dbReference>
<evidence type="ECO:0000256" key="1">
    <source>
        <dbReference type="SAM" id="MobiDB-lite"/>
    </source>
</evidence>
<gene>
    <name evidence="3" type="ORF">AU15_22085</name>
</gene>
<sequence>MTFNPGKKLYISDVTLRDGSHAIRHQYSIKNVQDIARALDKAKVDSIEVAHGDGLQGSSFNYGFGAHTDLEWIEAVSEVIEHAKIATLLLPGIGTVHDLDNATTPAPESYEWPPTAPRRMSPDSTSNMPESWAWTPWAS</sequence>
<organism evidence="3 4">
    <name type="scientific">Marinobacter salarius</name>
    <dbReference type="NCBI Taxonomy" id="1420917"/>
    <lineage>
        <taxon>Bacteria</taxon>
        <taxon>Pseudomonadati</taxon>
        <taxon>Pseudomonadota</taxon>
        <taxon>Gammaproteobacteria</taxon>
        <taxon>Pseudomonadales</taxon>
        <taxon>Marinobacteraceae</taxon>
        <taxon>Marinobacter</taxon>
    </lineage>
</organism>
<evidence type="ECO:0000259" key="2">
    <source>
        <dbReference type="Pfam" id="PF00682"/>
    </source>
</evidence>
<dbReference type="GO" id="GO:0003824">
    <property type="term" value="F:catalytic activity"/>
    <property type="evidence" value="ECO:0007669"/>
    <property type="project" value="InterPro"/>
</dbReference>
<feature type="domain" description="Pyruvate carboxyltransferase" evidence="2">
    <location>
        <begin position="9"/>
        <end position="103"/>
    </location>
</feature>
<name>W5Z4U2_9GAMM</name>
<feature type="region of interest" description="Disordered" evidence="1">
    <location>
        <begin position="100"/>
        <end position="139"/>
    </location>
</feature>